<dbReference type="InterPro" id="IPR000172">
    <property type="entry name" value="GMC_OxRdtase_N"/>
</dbReference>
<dbReference type="Proteomes" id="UP000327294">
    <property type="component" value="Chromosome"/>
</dbReference>
<evidence type="ECO:0000256" key="1">
    <source>
        <dbReference type="ARBA" id="ARBA00010790"/>
    </source>
</evidence>
<dbReference type="EMBL" id="CP045096">
    <property type="protein sequence ID" value="QFR01638.1"/>
    <property type="molecule type" value="Genomic_DNA"/>
</dbReference>
<reference evidence="7 8" key="1">
    <citation type="submission" date="2019-10" db="EMBL/GenBank/DDBJ databases">
        <title>Streptomyces sp. strain GY16 isolated from leaves of Broussonetia papyrifera.</title>
        <authorList>
            <person name="Mo P."/>
        </authorList>
    </citation>
    <scope>NUCLEOTIDE SEQUENCE [LARGE SCALE GENOMIC DNA]</scope>
    <source>
        <strain evidence="7 8">GY16</strain>
    </source>
</reference>
<dbReference type="Pfam" id="PF05199">
    <property type="entry name" value="GMC_oxred_C"/>
    <property type="match status" value="1"/>
</dbReference>
<dbReference type="Pfam" id="PF00732">
    <property type="entry name" value="GMC_oxred_N"/>
    <property type="match status" value="1"/>
</dbReference>
<dbReference type="SUPFAM" id="SSF54373">
    <property type="entry name" value="FAD-linked reductases, C-terminal domain"/>
    <property type="match status" value="1"/>
</dbReference>
<dbReference type="Pfam" id="PF13450">
    <property type="entry name" value="NAD_binding_8"/>
    <property type="match status" value="1"/>
</dbReference>
<keyword evidence="3" id="KW-0274">FAD</keyword>
<dbReference type="AlphaFoldDB" id="A0A5P8KG82"/>
<feature type="domain" description="Glucose-methanol-choline oxidoreductase N-terminal" evidence="5">
    <location>
        <begin position="176"/>
        <end position="313"/>
    </location>
</feature>
<dbReference type="GO" id="GO:0050660">
    <property type="term" value="F:flavin adenine dinucleotide binding"/>
    <property type="evidence" value="ECO:0007669"/>
    <property type="project" value="InterPro"/>
</dbReference>
<proteinExistence type="inferred from homology"/>
<accession>A0A5P8KG82</accession>
<dbReference type="InterPro" id="IPR036188">
    <property type="entry name" value="FAD/NAD-bd_sf"/>
</dbReference>
<protein>
    <submittedName>
        <fullName evidence="7">GMC family oxidoreductase</fullName>
    </submittedName>
</protein>
<evidence type="ECO:0000259" key="6">
    <source>
        <dbReference type="Pfam" id="PF05199"/>
    </source>
</evidence>
<dbReference type="SUPFAM" id="SSF51905">
    <property type="entry name" value="FAD/NAD(P)-binding domain"/>
    <property type="match status" value="1"/>
</dbReference>
<evidence type="ECO:0000259" key="5">
    <source>
        <dbReference type="Pfam" id="PF00732"/>
    </source>
</evidence>
<evidence type="ECO:0000313" key="8">
    <source>
        <dbReference type="Proteomes" id="UP000327294"/>
    </source>
</evidence>
<evidence type="ECO:0000256" key="2">
    <source>
        <dbReference type="ARBA" id="ARBA00022630"/>
    </source>
</evidence>
<dbReference type="InterPro" id="IPR007867">
    <property type="entry name" value="GMC_OxRtase_C"/>
</dbReference>
<gene>
    <name evidence="7" type="ORF">F9278_41795</name>
</gene>
<keyword evidence="8" id="KW-1185">Reference proteome</keyword>
<keyword evidence="2" id="KW-0285">Flavoprotein</keyword>
<sequence length="541" mass="58351">MIPGVDAEPADVVVVGAGPSGAVVSTTLSAQGHRVVCLEQGDWMNPTDYPGNFPEWELLIQAQWSHDPNERSLASDYPVDVSESDLAPVMFNAVGGSSIYYGAHWHRLLPCDFRVRTLDGVADDWPITYEDLAPYYARVDALVGVSGVPGDPAYPDHDDYPLPPLPLGKVGRRAAEGANKLGWHWWPGSNAIPSNKFRLLSQCARWGVCEWGCPQSAKGSADVAWWPHALRSGATLITGARARRVESGRDGRATGVTWIDRAGREHFQAAKTVVLCGNGIGTPRLLLMSASSTHPDGLANSSGLVGRNLQLHPNCAVIGTYADDLESHLGPSGQAVHSLEFYDTRPEHDFVRGAKFHAVPVPGPLSAIEMRRERPFDELWGPAVHEVAETHSRTFAWAANTEDLPEEHNRVTLSPDLVDGDGLPAPKVTYRISDNSQRLLDFSLARMRELHEASGAVEMLSFGLIPDQPGHLLGTARMGADPRTSVVNSFGQAHDVDNLFIADGSIFVTSGSVNPTGTIHALALRVAQGIAEYAEDGQVSS</sequence>
<feature type="domain" description="Glucose-methanol-choline oxidoreductase C-terminal" evidence="6">
    <location>
        <begin position="405"/>
        <end position="523"/>
    </location>
</feature>
<dbReference type="PANTHER" id="PTHR46056">
    <property type="entry name" value="LONG-CHAIN-ALCOHOL OXIDASE"/>
    <property type="match status" value="1"/>
</dbReference>
<evidence type="ECO:0000256" key="4">
    <source>
        <dbReference type="ARBA" id="ARBA00023002"/>
    </source>
</evidence>
<dbReference type="RefSeq" id="WP_152172965.1">
    <property type="nucleotide sequence ID" value="NZ_CP045096.1"/>
</dbReference>
<comment type="similarity">
    <text evidence="1">Belongs to the GMC oxidoreductase family.</text>
</comment>
<evidence type="ECO:0000313" key="7">
    <source>
        <dbReference type="EMBL" id="QFR01638.1"/>
    </source>
</evidence>
<dbReference type="KEGG" id="sphv:F9278_41795"/>
<organism evidence="7 8">
    <name type="scientific">Streptomyces phaeolivaceus</name>
    <dbReference type="NCBI Taxonomy" id="2653200"/>
    <lineage>
        <taxon>Bacteria</taxon>
        <taxon>Bacillati</taxon>
        <taxon>Actinomycetota</taxon>
        <taxon>Actinomycetes</taxon>
        <taxon>Kitasatosporales</taxon>
        <taxon>Streptomycetaceae</taxon>
        <taxon>Streptomyces</taxon>
    </lineage>
</organism>
<dbReference type="PANTHER" id="PTHR46056:SF12">
    <property type="entry name" value="LONG-CHAIN-ALCOHOL OXIDASE"/>
    <property type="match status" value="1"/>
</dbReference>
<keyword evidence="4" id="KW-0560">Oxidoreductase</keyword>
<name>A0A5P8KG82_9ACTN</name>
<dbReference type="Gene3D" id="3.50.50.60">
    <property type="entry name" value="FAD/NAD(P)-binding domain"/>
    <property type="match status" value="2"/>
</dbReference>
<dbReference type="GO" id="GO:0016614">
    <property type="term" value="F:oxidoreductase activity, acting on CH-OH group of donors"/>
    <property type="evidence" value="ECO:0007669"/>
    <property type="project" value="InterPro"/>
</dbReference>
<evidence type="ECO:0000256" key="3">
    <source>
        <dbReference type="ARBA" id="ARBA00022827"/>
    </source>
</evidence>